<feature type="region of interest" description="Disordered" evidence="1">
    <location>
        <begin position="110"/>
        <end position="153"/>
    </location>
</feature>
<evidence type="ECO:0000313" key="3">
    <source>
        <dbReference type="Proteomes" id="UP000274131"/>
    </source>
</evidence>
<feature type="compositionally biased region" description="Basic and acidic residues" evidence="1">
    <location>
        <begin position="124"/>
        <end position="150"/>
    </location>
</feature>
<reference evidence="2 3" key="2">
    <citation type="submission" date="2018-10" db="EMBL/GenBank/DDBJ databases">
        <authorList>
            <consortium name="Pathogen Informatics"/>
        </authorList>
    </citation>
    <scope>NUCLEOTIDE SEQUENCE [LARGE SCALE GENOMIC DNA]</scope>
</reference>
<keyword evidence="3" id="KW-1185">Reference proteome</keyword>
<name>A0A0N4VN59_ENTVE</name>
<gene>
    <name evidence="2" type="ORF">EVEC_LOCUS11604</name>
</gene>
<reference evidence="4" key="1">
    <citation type="submission" date="2017-02" db="UniProtKB">
        <authorList>
            <consortium name="WormBaseParasite"/>
        </authorList>
    </citation>
    <scope>IDENTIFICATION</scope>
</reference>
<protein>
    <submittedName>
        <fullName evidence="4">Activin_recp domain-containing protein</fullName>
    </submittedName>
</protein>
<dbReference type="Proteomes" id="UP000274131">
    <property type="component" value="Unassembled WGS sequence"/>
</dbReference>
<dbReference type="AlphaFoldDB" id="A0A0N4VN59"/>
<organism evidence="4">
    <name type="scientific">Enterobius vermicularis</name>
    <name type="common">Human pinworm</name>
    <dbReference type="NCBI Taxonomy" id="51028"/>
    <lineage>
        <taxon>Eukaryota</taxon>
        <taxon>Metazoa</taxon>
        <taxon>Ecdysozoa</taxon>
        <taxon>Nematoda</taxon>
        <taxon>Chromadorea</taxon>
        <taxon>Rhabditida</taxon>
        <taxon>Spirurina</taxon>
        <taxon>Oxyuridomorpha</taxon>
        <taxon>Oxyuroidea</taxon>
        <taxon>Oxyuridae</taxon>
        <taxon>Enterobius</taxon>
    </lineage>
</organism>
<accession>A0A0N4VN59</accession>
<feature type="compositionally biased region" description="Basic and acidic residues" evidence="1">
    <location>
        <begin position="267"/>
        <end position="287"/>
    </location>
</feature>
<feature type="region of interest" description="Disordered" evidence="1">
    <location>
        <begin position="267"/>
        <end position="307"/>
    </location>
</feature>
<dbReference type="EMBL" id="UXUI01012368">
    <property type="protein sequence ID" value="VDD96853.1"/>
    <property type="molecule type" value="Genomic_DNA"/>
</dbReference>
<dbReference type="OrthoDB" id="5843041at2759"/>
<proteinExistence type="predicted"/>
<evidence type="ECO:0000313" key="4">
    <source>
        <dbReference type="WBParaSite" id="EVEC_0001240501-mRNA-1"/>
    </source>
</evidence>
<evidence type="ECO:0000256" key="1">
    <source>
        <dbReference type="SAM" id="MobiDB-lite"/>
    </source>
</evidence>
<dbReference type="WBParaSite" id="EVEC_0001240501-mRNA-1">
    <property type="protein sequence ID" value="EVEC_0001240501-mRNA-1"/>
    <property type="gene ID" value="EVEC_0001240501"/>
</dbReference>
<evidence type="ECO:0000313" key="2">
    <source>
        <dbReference type="EMBL" id="VDD96853.1"/>
    </source>
</evidence>
<sequence length="395" mass="43274">MCCQNNNRINLINIVRLLVVNLYHNATLIAGCLDVTPDTLQQFNGQSLCQRRPEFTVCACKSFDTCNSPEAPSSGFKFVDEPILNAYHLVPADKNSEELQVKMEKFLITNPAENDATDSATNSKTEELDTRILQSREDERGNEETQKDKLSVTPSSSFAAVPFITTAEFVTPAEQDVTKSTTPTLRTIIENHSNESIEGDTSDNSKPIVADGLNNQPKQAKPIDEAVEAFRATMINFPENDEKLATSTGFKSFQEIQAGLAIADVPGLRHTEDTEQQQKETEAKSDIFESESPVLQKNDAHTSAESIKTPENFSVVVADETKEMSNLNQKSRKIESAIAESYGDGTYEGHSTISPKNQTITLDRETTSSAAKLNKGKCGSALIIIGFLTVAALQL</sequence>